<dbReference type="PANTHER" id="PTHR33048:SF167">
    <property type="entry name" value="INTEGRAL MEMBRANE PROTEIN"/>
    <property type="match status" value="1"/>
</dbReference>
<feature type="transmembrane region" description="Helical" evidence="6">
    <location>
        <begin position="190"/>
        <end position="210"/>
    </location>
</feature>
<organism evidence="8 9">
    <name type="scientific">Lachnellula willkommii</name>
    <dbReference type="NCBI Taxonomy" id="215461"/>
    <lineage>
        <taxon>Eukaryota</taxon>
        <taxon>Fungi</taxon>
        <taxon>Dikarya</taxon>
        <taxon>Ascomycota</taxon>
        <taxon>Pezizomycotina</taxon>
        <taxon>Leotiomycetes</taxon>
        <taxon>Helotiales</taxon>
        <taxon>Lachnaceae</taxon>
        <taxon>Lachnellula</taxon>
    </lineage>
</organism>
<keyword evidence="3 6" id="KW-1133">Transmembrane helix</keyword>
<dbReference type="GO" id="GO:0016020">
    <property type="term" value="C:membrane"/>
    <property type="evidence" value="ECO:0007669"/>
    <property type="project" value="UniProtKB-SubCell"/>
</dbReference>
<name>A0A559MCV3_9HELO</name>
<evidence type="ECO:0000313" key="9">
    <source>
        <dbReference type="Proteomes" id="UP000315522"/>
    </source>
</evidence>
<comment type="subcellular location">
    <subcellularLocation>
        <location evidence="1">Membrane</location>
        <topology evidence="1">Multi-pass membrane protein</topology>
    </subcellularLocation>
</comment>
<keyword evidence="4 6" id="KW-0472">Membrane</keyword>
<protein>
    <recommendedName>
        <fullName evidence="7">Rhodopsin domain-containing protein</fullName>
    </recommendedName>
</protein>
<evidence type="ECO:0000256" key="2">
    <source>
        <dbReference type="ARBA" id="ARBA00022692"/>
    </source>
</evidence>
<dbReference type="PANTHER" id="PTHR33048">
    <property type="entry name" value="PTH11-LIKE INTEGRAL MEMBRANE PROTEIN (AFU_ORTHOLOGUE AFUA_5G11245)"/>
    <property type="match status" value="1"/>
</dbReference>
<feature type="domain" description="Rhodopsin" evidence="7">
    <location>
        <begin position="42"/>
        <end position="285"/>
    </location>
</feature>
<feature type="transmembrane region" description="Helical" evidence="6">
    <location>
        <begin position="103"/>
        <end position="126"/>
    </location>
</feature>
<feature type="transmembrane region" description="Helical" evidence="6">
    <location>
        <begin position="25"/>
        <end position="46"/>
    </location>
</feature>
<dbReference type="EMBL" id="QGML01000745">
    <property type="protein sequence ID" value="TVY90792.1"/>
    <property type="molecule type" value="Genomic_DNA"/>
</dbReference>
<feature type="transmembrane region" description="Helical" evidence="6">
    <location>
        <begin position="260"/>
        <end position="280"/>
    </location>
</feature>
<dbReference type="Proteomes" id="UP000315522">
    <property type="component" value="Unassembled WGS sequence"/>
</dbReference>
<comment type="similarity">
    <text evidence="5">Belongs to the SAT4 family.</text>
</comment>
<feature type="transmembrane region" description="Helical" evidence="6">
    <location>
        <begin position="222"/>
        <end position="240"/>
    </location>
</feature>
<feature type="transmembrane region" description="Helical" evidence="6">
    <location>
        <begin position="138"/>
        <end position="158"/>
    </location>
</feature>
<sequence length="429" mass="47700">MFLEGQAPASVDSGPVSTDSHGARILGVTSFFAAFACTAVILRVYVRIFMLKLMGADDYVMLVAMVCSVAILSFVVLEVQLGVGEHFGNPHLMKNYGQILHWTYHHSWILVVGISGVKISVGIFLLRLIQGKMYRRFIIGWMLFLVAFTFACVCTLIFQCLPVEAAWNLDLKANSKSKCFSTIVFRNIGLFNGAVNLFTDFVFASLPIPVIIPLQVNLRTKVSLIFILSLGYFACVASIVKEYYLSIFFANVDNQFDDTFNLWCFIELNSGILAACLPTLRPLFASLLKNRSILKCSDPNNRARVGGARHRYLPQQDDKELVSMPSRSTFSGTIEEDYGVGISGGNASFGDGRKLHGNDSVVSSNPTLRLGNAIKEDDGVGEDCVMSRPQGLHRAHVQRGQDSRDWWDQRDWNDPGKGIFKMTEFSVTR</sequence>
<evidence type="ECO:0000256" key="3">
    <source>
        <dbReference type="ARBA" id="ARBA00022989"/>
    </source>
</evidence>
<dbReference type="Pfam" id="PF20684">
    <property type="entry name" value="Fung_rhodopsin"/>
    <property type="match status" value="1"/>
</dbReference>
<evidence type="ECO:0000259" key="7">
    <source>
        <dbReference type="Pfam" id="PF20684"/>
    </source>
</evidence>
<keyword evidence="9" id="KW-1185">Reference proteome</keyword>
<evidence type="ECO:0000256" key="5">
    <source>
        <dbReference type="ARBA" id="ARBA00038359"/>
    </source>
</evidence>
<comment type="caution">
    <text evidence="8">The sequence shown here is derived from an EMBL/GenBank/DDBJ whole genome shotgun (WGS) entry which is preliminary data.</text>
</comment>
<evidence type="ECO:0000256" key="1">
    <source>
        <dbReference type="ARBA" id="ARBA00004141"/>
    </source>
</evidence>
<proteinExistence type="inferred from homology"/>
<gene>
    <name evidence="8" type="ORF">LAWI1_G004212</name>
</gene>
<evidence type="ECO:0000256" key="4">
    <source>
        <dbReference type="ARBA" id="ARBA00023136"/>
    </source>
</evidence>
<evidence type="ECO:0000256" key="6">
    <source>
        <dbReference type="SAM" id="Phobius"/>
    </source>
</evidence>
<keyword evidence="2 6" id="KW-0812">Transmembrane</keyword>
<reference evidence="8 9" key="1">
    <citation type="submission" date="2018-05" db="EMBL/GenBank/DDBJ databases">
        <title>Genome sequencing and assembly of the regulated plant pathogen Lachnellula willkommii and related sister species for the development of diagnostic species identification markers.</title>
        <authorList>
            <person name="Giroux E."/>
            <person name="Bilodeau G."/>
        </authorList>
    </citation>
    <scope>NUCLEOTIDE SEQUENCE [LARGE SCALE GENOMIC DNA]</scope>
    <source>
        <strain evidence="8 9">CBS 172.35</strain>
    </source>
</reference>
<accession>A0A559MCV3</accession>
<feature type="transmembrane region" description="Helical" evidence="6">
    <location>
        <begin position="58"/>
        <end position="83"/>
    </location>
</feature>
<dbReference type="InterPro" id="IPR052337">
    <property type="entry name" value="SAT4-like"/>
</dbReference>
<dbReference type="AlphaFoldDB" id="A0A559MCV3"/>
<dbReference type="InterPro" id="IPR049326">
    <property type="entry name" value="Rhodopsin_dom_fungi"/>
</dbReference>
<evidence type="ECO:0000313" key="8">
    <source>
        <dbReference type="EMBL" id="TVY90792.1"/>
    </source>
</evidence>